<reference evidence="8" key="1">
    <citation type="submission" date="2018-10" db="EMBL/GenBank/DDBJ databases">
        <title>Population genomic analysis revealed the cold adaptation of white poplar.</title>
        <authorList>
            <person name="Liu Y.-J."/>
        </authorList>
    </citation>
    <scope>NUCLEOTIDE SEQUENCE [LARGE SCALE GENOMIC DNA]</scope>
    <source>
        <strain evidence="8">PAL-ZL1</strain>
    </source>
</reference>
<evidence type="ECO:0000256" key="4">
    <source>
        <dbReference type="ARBA" id="ARBA00022840"/>
    </source>
</evidence>
<feature type="domain" description="Disease resistance protein At4g27190-like leucine-rich repeats" evidence="7">
    <location>
        <begin position="1057"/>
        <end position="1200"/>
    </location>
</feature>
<feature type="domain" description="Disease resistance protein At4g27190-like leucine-rich repeats" evidence="7">
    <location>
        <begin position="923"/>
        <end position="1022"/>
    </location>
</feature>
<keyword evidence="4" id="KW-0067">ATP-binding</keyword>
<feature type="domain" description="Disease resistance protein At4g27190-like leucine-rich repeats" evidence="7">
    <location>
        <begin position="1423"/>
        <end position="1524"/>
    </location>
</feature>
<dbReference type="InterPro" id="IPR042197">
    <property type="entry name" value="Apaf_helical"/>
</dbReference>
<dbReference type="SUPFAM" id="SSF52047">
    <property type="entry name" value="RNI-like"/>
    <property type="match status" value="2"/>
</dbReference>
<organism evidence="8">
    <name type="scientific">Populus alba</name>
    <name type="common">White poplar</name>
    <dbReference type="NCBI Taxonomy" id="43335"/>
    <lineage>
        <taxon>Eukaryota</taxon>
        <taxon>Viridiplantae</taxon>
        <taxon>Streptophyta</taxon>
        <taxon>Embryophyta</taxon>
        <taxon>Tracheophyta</taxon>
        <taxon>Spermatophyta</taxon>
        <taxon>Magnoliopsida</taxon>
        <taxon>eudicotyledons</taxon>
        <taxon>Gunneridae</taxon>
        <taxon>Pentapetalae</taxon>
        <taxon>rosids</taxon>
        <taxon>fabids</taxon>
        <taxon>Malpighiales</taxon>
        <taxon>Salicaceae</taxon>
        <taxon>Saliceae</taxon>
        <taxon>Populus</taxon>
    </lineage>
</organism>
<evidence type="ECO:0000256" key="3">
    <source>
        <dbReference type="ARBA" id="ARBA00022821"/>
    </source>
</evidence>
<keyword evidence="2" id="KW-0547">Nucleotide-binding</keyword>
<dbReference type="InterPro" id="IPR002182">
    <property type="entry name" value="NB-ARC"/>
</dbReference>
<feature type="domain" description="Disease resistance protein At4g27190-like leucine-rich repeats" evidence="7">
    <location>
        <begin position="1311"/>
        <end position="1422"/>
    </location>
</feature>
<sequence>MEIVISIVAKVAELLVVPIKRQIGYVIDCNTNIQNLKNEVEKLTDAKTRVIHSIEEAKSKGEEIEVDVENWLGRVDGVIEGGGGVVGDESSTKCFMGLCPDLKIRYRLGKAAKKELTVIVDLQEKGKFDGVSYRAAPSGIGPVKDYEAFESRDSVVNAVVDALKDGAVNMVGVYGMGGLGKTTLVLKVAEQVKEGRLFDKVVLALVSQTPDIRRIQGEIADGLGLKLDAETDKGRASQLCEGLKKMTRVLVILDDIWKELKLEDVGIPHEGCKILMSSRNEYVLSREMGAIKNFPIQFLPPKEAWNFFEKMVGVTVKNPSLQLVAAEVANRCAGLPILLATVARALKNKDLYAWKDALKQLTRFDKDEIDKRVYSCLELSYQNLRGDEIKSLFLLCGQLRSNNILISNLLRYGIGLNLFKGRSTLEETRNRLHTLVDELKASCLLLEGDNDGSVKMHDVVQSFAIDVASRDHHVLVVADELKEWPTNDVLQQCSGISSPYRKIPDLPAILECPNLRSFILLNKDPSLQIPDNFFREMKELKVLGLTEVNLSPLPSSLQFLENLETLCLDHCVLEDISIVGELKKLKVLSLVSSNIVRLPREIGKLTRLLLLDLSNCERLEVISPNVLSSLTRLEDLYMGNSFLKWEAEGPSSERNNACLSELKLLSNLITLDMQITDADHMPKDLFLCFQNLERFRIFIGDGWDWSVKYATPRTLKLKLNTVIQLEEGVNTLLKITEELHLQELNGVKSILNDLDGEGFCQLKHLHVQNCPGVQFIINSMRMGPRTAFLNLDSLFLEKLDNLEKICNGHLIAESLGNLRILKVESCHRLKNLFSVSMARRLVRLEEITIIDCKIMEEVVAEESENDTADGEPIEFTQLRRLTLQRLPQFTSFHSNRRQKLLASDGNELGTSMSLFNTMVLFPNLEDLKLSSIKVEKIWHDQPAVQPPCVKNLASIVVESCSKLNYLLTSSMVESLAQLERLEIRNCESMEEIVVPEGIGEGKMMLFPKLLRLALIGLPKLTRFCTLWNAMSKPDNTKSALFDDKVAFPDLEVFLIGEMDNLKVIWHNELHPDSFCKIKRLEVRGGKNLLNIFPSSMLRRFHNLEYLIIYGCDSVEEIFDLQALINVEQRLAVTASQLRLVLLWNLPQLKHVWNRDPQGILSFHNLCTVDVQECPGLRSLFPASIAQNLPQLEQLQIDTCGVEEIVAKDEGLEEGPEFLFPKVTDLHLVKLPELKRFYPGIHTSEWPRLKTLRVIDCEKIEIFPSEIKCSHEPSREDHMDIEGQQPLLSFRKIFPNLEDLGLESKHASALLKGPQYFFHKLKVLNLYCFGDAHATFPIDLLPRFPNMERLNVEGGTFKELLPSRLVGMEEHATVLSPIRHLELDSLPCLEHLWKSNSQLDQALQTLETLVVQNCGSLIYLAPSRASFQNLTNLYVWGCERLVKLVTSTTAKSLAQLTTMSIKDCGMVTEIVANEEEGIKDEIVFSKLETLVLQSLPSLTSFCSEKHSFDFPSLVEVTVIQCPEMKFFSNGALSTPKLRRVNFKDVEKKNLNTTIQQLSTQTKAQIAESSSSFYFFAKSLIRYIWLFAPFLSMSELTLDVKVKNTNYNTSVASANASNTHPGQDHPFSGDVFPKLRDLKLSLINLEKLWQGPVLDMPSSFQNSSLIVDACGRLKHVLSPSMVARLEKLKNLEICNCKAVEEIAVTDGCSRLLTGYPLKPRSLLIL</sequence>
<dbReference type="GO" id="GO:0043531">
    <property type="term" value="F:ADP binding"/>
    <property type="evidence" value="ECO:0007669"/>
    <property type="project" value="InterPro"/>
</dbReference>
<dbReference type="InterPro" id="IPR050905">
    <property type="entry name" value="Plant_NBS-LRR"/>
</dbReference>
<evidence type="ECO:0000259" key="7">
    <source>
        <dbReference type="Pfam" id="PF23247"/>
    </source>
</evidence>
<dbReference type="Gene3D" id="3.80.10.10">
    <property type="entry name" value="Ribonuclease Inhibitor"/>
    <property type="match status" value="3"/>
</dbReference>
<dbReference type="SUPFAM" id="SSF52540">
    <property type="entry name" value="P-loop containing nucleoside triphosphate hydrolases"/>
    <property type="match status" value="1"/>
</dbReference>
<evidence type="ECO:0000259" key="6">
    <source>
        <dbReference type="Pfam" id="PF00931"/>
    </source>
</evidence>
<evidence type="ECO:0000256" key="1">
    <source>
        <dbReference type="ARBA" id="ARBA00008894"/>
    </source>
</evidence>
<dbReference type="SUPFAM" id="SSF52058">
    <property type="entry name" value="L domain-like"/>
    <property type="match status" value="1"/>
</dbReference>
<dbReference type="PRINTS" id="PR00364">
    <property type="entry name" value="DISEASERSIST"/>
</dbReference>
<gene>
    <name evidence="8" type="ORF">D5086_0000079410</name>
</gene>
<comment type="similarity">
    <text evidence="1">Belongs to the disease resistance NB-LRR family.</text>
</comment>
<dbReference type="PANTHER" id="PTHR33463:SF203">
    <property type="entry name" value="AAA+ ATPASE DOMAIN-CONTAINING PROTEIN"/>
    <property type="match status" value="1"/>
</dbReference>
<evidence type="ECO:0000256" key="5">
    <source>
        <dbReference type="SAM" id="Coils"/>
    </source>
</evidence>
<dbReference type="InterPro" id="IPR032675">
    <property type="entry name" value="LRR_dom_sf"/>
</dbReference>
<proteinExistence type="inferred from homology"/>
<keyword evidence="3" id="KW-0611">Plant defense</keyword>
<dbReference type="InterPro" id="IPR057135">
    <property type="entry name" value="At4g27190-like_LRR"/>
</dbReference>
<feature type="coiled-coil region" evidence="5">
    <location>
        <begin position="26"/>
        <end position="53"/>
    </location>
</feature>
<dbReference type="GO" id="GO:0005524">
    <property type="term" value="F:ATP binding"/>
    <property type="evidence" value="ECO:0007669"/>
    <property type="project" value="UniProtKB-KW"/>
</dbReference>
<evidence type="ECO:0000313" key="8">
    <source>
        <dbReference type="EMBL" id="TKS10876.1"/>
    </source>
</evidence>
<dbReference type="GO" id="GO:0006952">
    <property type="term" value="P:defense response"/>
    <property type="evidence" value="ECO:0007669"/>
    <property type="project" value="UniProtKB-KW"/>
</dbReference>
<dbReference type="EMBL" id="RCHU01000222">
    <property type="protein sequence ID" value="TKS10876.1"/>
    <property type="molecule type" value="Genomic_DNA"/>
</dbReference>
<evidence type="ECO:0000256" key="2">
    <source>
        <dbReference type="ARBA" id="ARBA00022741"/>
    </source>
</evidence>
<keyword evidence="5" id="KW-0175">Coiled coil</keyword>
<feature type="domain" description="Disease resistance protein At4g27190-like leucine-rich repeats" evidence="7">
    <location>
        <begin position="1633"/>
        <end position="1703"/>
    </location>
</feature>
<protein>
    <submittedName>
        <fullName evidence="8">Putative disease resistance protein</fullName>
    </submittedName>
</protein>
<dbReference type="InterPro" id="IPR027417">
    <property type="entry name" value="P-loop_NTPase"/>
</dbReference>
<dbReference type="Gene3D" id="3.40.50.300">
    <property type="entry name" value="P-loop containing nucleotide triphosphate hydrolases"/>
    <property type="match status" value="1"/>
</dbReference>
<feature type="domain" description="Disease resistance protein At4g27190-like leucine-rich repeats" evidence="7">
    <location>
        <begin position="737"/>
        <end position="853"/>
    </location>
</feature>
<dbReference type="Gene3D" id="1.10.8.430">
    <property type="entry name" value="Helical domain of apoptotic protease-activating factors"/>
    <property type="match status" value="1"/>
</dbReference>
<feature type="domain" description="NB-ARC" evidence="6">
    <location>
        <begin position="154"/>
        <end position="313"/>
    </location>
</feature>
<dbReference type="Pfam" id="PF23247">
    <property type="entry name" value="LRR_RPS2"/>
    <property type="match status" value="6"/>
</dbReference>
<accession>A0A4V6AB61</accession>
<dbReference type="Pfam" id="PF00931">
    <property type="entry name" value="NB-ARC"/>
    <property type="match status" value="1"/>
</dbReference>
<dbReference type="PANTHER" id="PTHR33463">
    <property type="entry name" value="NB-ARC DOMAIN-CONTAINING PROTEIN-RELATED"/>
    <property type="match status" value="1"/>
</dbReference>
<dbReference type="STRING" id="43335.A0A4V6AB61"/>
<comment type="caution">
    <text evidence="8">The sequence shown here is derived from an EMBL/GenBank/DDBJ whole genome shotgun (WGS) entry which is preliminary data.</text>
</comment>
<name>A0A4V6AB61_POPAL</name>